<reference evidence="3" key="1">
    <citation type="submission" date="2024-03" db="EMBL/GenBank/DDBJ databases">
        <title>WGS assembly of Saponaria officinalis var. Norfolk2.</title>
        <authorList>
            <person name="Jenkins J."/>
            <person name="Shu S."/>
            <person name="Grimwood J."/>
            <person name="Barry K."/>
            <person name="Goodstein D."/>
            <person name="Schmutz J."/>
            <person name="Leebens-Mack J."/>
            <person name="Osbourn A."/>
        </authorList>
    </citation>
    <scope>NUCLEOTIDE SEQUENCE [LARGE SCALE GENOMIC DNA]</scope>
    <source>
        <strain evidence="3">JIC</strain>
    </source>
</reference>
<gene>
    <name evidence="3" type="ORF">RND81_06G196600</name>
</gene>
<evidence type="ECO:0000256" key="1">
    <source>
        <dbReference type="SAM" id="MobiDB-lite"/>
    </source>
</evidence>
<name>A0AAW1KC93_SAPOF</name>
<organism evidence="3 4">
    <name type="scientific">Saponaria officinalis</name>
    <name type="common">Common soapwort</name>
    <name type="synonym">Lychnis saponaria</name>
    <dbReference type="NCBI Taxonomy" id="3572"/>
    <lineage>
        <taxon>Eukaryota</taxon>
        <taxon>Viridiplantae</taxon>
        <taxon>Streptophyta</taxon>
        <taxon>Embryophyta</taxon>
        <taxon>Tracheophyta</taxon>
        <taxon>Spermatophyta</taxon>
        <taxon>Magnoliopsida</taxon>
        <taxon>eudicotyledons</taxon>
        <taxon>Gunneridae</taxon>
        <taxon>Pentapetalae</taxon>
        <taxon>Caryophyllales</taxon>
        <taxon>Caryophyllaceae</taxon>
        <taxon>Caryophylleae</taxon>
        <taxon>Saponaria</taxon>
    </lineage>
</organism>
<proteinExistence type="predicted"/>
<protein>
    <recommendedName>
        <fullName evidence="2">Ty3 transposon capsid-like protein domain-containing protein</fullName>
    </recommendedName>
</protein>
<dbReference type="AlphaFoldDB" id="A0AAW1KC93"/>
<feature type="domain" description="Ty3 transposon capsid-like protein" evidence="2">
    <location>
        <begin position="94"/>
        <end position="226"/>
    </location>
</feature>
<dbReference type="InterPro" id="IPR045358">
    <property type="entry name" value="Ty3_capsid"/>
</dbReference>
<dbReference type="Proteomes" id="UP001443914">
    <property type="component" value="Unassembled WGS sequence"/>
</dbReference>
<evidence type="ECO:0000313" key="3">
    <source>
        <dbReference type="EMBL" id="KAK9715885.1"/>
    </source>
</evidence>
<evidence type="ECO:0000259" key="2">
    <source>
        <dbReference type="Pfam" id="PF19259"/>
    </source>
</evidence>
<dbReference type="EMBL" id="JBDFQZ010000006">
    <property type="protein sequence ID" value="KAK9715885.1"/>
    <property type="molecule type" value="Genomic_DNA"/>
</dbReference>
<dbReference type="Pfam" id="PF19259">
    <property type="entry name" value="Ty3_capsid"/>
    <property type="match status" value="1"/>
</dbReference>
<evidence type="ECO:0000313" key="4">
    <source>
        <dbReference type="Proteomes" id="UP001443914"/>
    </source>
</evidence>
<feature type="compositionally biased region" description="Low complexity" evidence="1">
    <location>
        <begin position="42"/>
        <end position="54"/>
    </location>
</feature>
<feature type="region of interest" description="Disordered" evidence="1">
    <location>
        <begin position="40"/>
        <end position="59"/>
    </location>
</feature>
<sequence length="248" mass="28157">MENQLQHLQSQLAEQSSETQNLKAQFAEMMSMMKNIQEVLQPNPNSPNKSVNSNHSDSNSKSLGYLPRIEFPVFDGSNSSLWLKKCARYFSLCRISDAQKVDLAALNMIGKAELWVISYLAVHKGVDWDTFVVDLMSRFRDDMSHNIVEKFNRLQQTVYLDSYIDEFEGLKGVMLLRNPSLPDAFFLDSFIGSLKSSLKSFVKAFKPTCMAEAIEYARLQEESLAAVRSSYAYTKPGGYSLQTHPLRP</sequence>
<accession>A0AAW1KC93</accession>
<comment type="caution">
    <text evidence="3">The sequence shown here is derived from an EMBL/GenBank/DDBJ whole genome shotgun (WGS) entry which is preliminary data.</text>
</comment>
<keyword evidence="4" id="KW-1185">Reference proteome</keyword>